<comment type="subunit">
    <text evidence="1">Homodimer.</text>
</comment>
<comment type="catalytic activity">
    <reaction evidence="5">
        <text>RX + glutathione = an S-substituted glutathione + a halide anion + H(+)</text>
        <dbReference type="Rhea" id="RHEA:16437"/>
        <dbReference type="ChEBI" id="CHEBI:15378"/>
        <dbReference type="ChEBI" id="CHEBI:16042"/>
        <dbReference type="ChEBI" id="CHEBI:17792"/>
        <dbReference type="ChEBI" id="CHEBI:57925"/>
        <dbReference type="ChEBI" id="CHEBI:90779"/>
        <dbReference type="EC" id="2.5.1.18"/>
    </reaction>
</comment>
<dbReference type="Gene3D" id="3.40.30.10">
    <property type="entry name" value="Glutaredoxin"/>
    <property type="match status" value="1"/>
</dbReference>
<dbReference type="Pfam" id="PF14497">
    <property type="entry name" value="GST_C_3"/>
    <property type="match status" value="1"/>
</dbReference>
<dbReference type="AlphaFoldDB" id="A0A212FJP7"/>
<dbReference type="GO" id="GO:0006749">
    <property type="term" value="P:glutathione metabolic process"/>
    <property type="evidence" value="ECO:0007669"/>
    <property type="project" value="TreeGrafter"/>
</dbReference>
<dbReference type="InterPro" id="IPR036249">
    <property type="entry name" value="Thioredoxin-like_sf"/>
</dbReference>
<dbReference type="InterPro" id="IPR004046">
    <property type="entry name" value="GST_C"/>
</dbReference>
<evidence type="ECO:0000313" key="7">
    <source>
        <dbReference type="Proteomes" id="UP000007151"/>
    </source>
</evidence>
<dbReference type="InterPro" id="IPR050213">
    <property type="entry name" value="GST_superfamily"/>
</dbReference>
<dbReference type="Pfam" id="PF02798">
    <property type="entry name" value="GST_N"/>
    <property type="match status" value="1"/>
</dbReference>
<gene>
    <name evidence="6" type="ORF">KGM_201022</name>
</gene>
<proteinExistence type="inferred from homology"/>
<dbReference type="SUPFAM" id="SSF52833">
    <property type="entry name" value="Thioredoxin-like"/>
    <property type="match status" value="1"/>
</dbReference>
<dbReference type="CDD" id="cd03039">
    <property type="entry name" value="GST_N_Sigma_like"/>
    <property type="match status" value="1"/>
</dbReference>
<dbReference type="SFLD" id="SFLDS00019">
    <property type="entry name" value="Glutathione_Transferase_(cytos"/>
    <property type="match status" value="1"/>
</dbReference>
<dbReference type="PANTHER" id="PTHR11571:SF224">
    <property type="entry name" value="HEMATOPOIETIC PROSTAGLANDIN D SYNTHASE"/>
    <property type="match status" value="1"/>
</dbReference>
<dbReference type="eggNOG" id="KOG1695">
    <property type="taxonomic scope" value="Eukaryota"/>
</dbReference>
<evidence type="ECO:0000256" key="1">
    <source>
        <dbReference type="ARBA" id="ARBA00011738"/>
    </source>
</evidence>
<comment type="similarity">
    <text evidence="4">Belongs to the GST superfamily. Sigma family.</text>
</comment>
<name>A0A212FJP7_DANPL</name>
<dbReference type="InterPro" id="IPR036282">
    <property type="entry name" value="Glutathione-S-Trfase_C_sf"/>
</dbReference>
<dbReference type="PANTHER" id="PTHR11571">
    <property type="entry name" value="GLUTATHIONE S-TRANSFERASE"/>
    <property type="match status" value="1"/>
</dbReference>
<keyword evidence="7" id="KW-1185">Reference proteome</keyword>
<evidence type="ECO:0000256" key="4">
    <source>
        <dbReference type="ARBA" id="ARBA00038317"/>
    </source>
</evidence>
<dbReference type="EMBL" id="AGBW02008248">
    <property type="protein sequence ID" value="OWR53952.1"/>
    <property type="molecule type" value="Genomic_DNA"/>
</dbReference>
<dbReference type="InterPro" id="IPR004045">
    <property type="entry name" value="Glutathione_S-Trfase_N"/>
</dbReference>
<dbReference type="FunCoup" id="A0A212FJP7">
    <property type="interactions" value="273"/>
</dbReference>
<dbReference type="SFLD" id="SFLDG00363">
    <property type="entry name" value="AMPS_(cytGST):_Alpha-__Mu-__Pi"/>
    <property type="match status" value="1"/>
</dbReference>
<evidence type="ECO:0000313" key="6">
    <source>
        <dbReference type="EMBL" id="OWR53952.1"/>
    </source>
</evidence>
<protein>
    <recommendedName>
        <fullName evidence="2">glutathione transferase</fullName>
        <ecNumber evidence="2">2.5.1.18</ecNumber>
    </recommendedName>
</protein>
<dbReference type="KEGG" id="dpl:KGM_201022"/>
<accession>A0A212FJP7</accession>
<keyword evidence="3" id="KW-0808">Transferase</keyword>
<dbReference type="GO" id="GO:0004364">
    <property type="term" value="F:glutathione transferase activity"/>
    <property type="evidence" value="ECO:0007669"/>
    <property type="project" value="UniProtKB-EC"/>
</dbReference>
<dbReference type="Proteomes" id="UP000007151">
    <property type="component" value="Unassembled WGS sequence"/>
</dbReference>
<dbReference type="Gene3D" id="1.20.1050.10">
    <property type="match status" value="1"/>
</dbReference>
<dbReference type="EC" id="2.5.1.18" evidence="2"/>
<dbReference type="PROSITE" id="PS50405">
    <property type="entry name" value="GST_CTER"/>
    <property type="match status" value="1"/>
</dbReference>
<dbReference type="SFLD" id="SFLDG01205">
    <property type="entry name" value="AMPS.1"/>
    <property type="match status" value="1"/>
</dbReference>
<dbReference type="PROSITE" id="PS50404">
    <property type="entry name" value="GST_NTER"/>
    <property type="match status" value="1"/>
</dbReference>
<dbReference type="STRING" id="278856.A0A212FJP7"/>
<comment type="caution">
    <text evidence="6">The sequence shown here is derived from an EMBL/GenBank/DDBJ whole genome shotgun (WGS) entry which is preliminary data.</text>
</comment>
<dbReference type="InterPro" id="IPR040079">
    <property type="entry name" value="Glutathione_S-Trfase"/>
</dbReference>
<evidence type="ECO:0000256" key="2">
    <source>
        <dbReference type="ARBA" id="ARBA00012452"/>
    </source>
</evidence>
<dbReference type="InterPro" id="IPR010987">
    <property type="entry name" value="Glutathione-S-Trfase_C-like"/>
</dbReference>
<dbReference type="SUPFAM" id="SSF47616">
    <property type="entry name" value="GST C-terminal domain-like"/>
    <property type="match status" value="1"/>
</dbReference>
<organism evidence="6 7">
    <name type="scientific">Danaus plexippus plexippus</name>
    <dbReference type="NCBI Taxonomy" id="278856"/>
    <lineage>
        <taxon>Eukaryota</taxon>
        <taxon>Metazoa</taxon>
        <taxon>Ecdysozoa</taxon>
        <taxon>Arthropoda</taxon>
        <taxon>Hexapoda</taxon>
        <taxon>Insecta</taxon>
        <taxon>Pterygota</taxon>
        <taxon>Neoptera</taxon>
        <taxon>Endopterygota</taxon>
        <taxon>Lepidoptera</taxon>
        <taxon>Glossata</taxon>
        <taxon>Ditrysia</taxon>
        <taxon>Papilionoidea</taxon>
        <taxon>Nymphalidae</taxon>
        <taxon>Danainae</taxon>
        <taxon>Danaini</taxon>
        <taxon>Danaina</taxon>
        <taxon>Danaus</taxon>
        <taxon>Danaus</taxon>
    </lineage>
</organism>
<sequence>MDNVKVLYFPLKAMAEGIRLILAYVGQDFEYVRISEEEWPSVKPNTPFGQVPVIEINGKRHAQTSSILRYLGKKHGLGGNNLEEDFEIDQVVDFFNDLRLRAASLHYEKDENKKAVLKQELYNNYFPEMFTRLNDIITRNNGYMAVGKLTWADFMFAGMYERIKVMLAMPDLDEKYPKFKKLEQTVLNLPKVKEYCANEPEYN</sequence>
<evidence type="ECO:0000256" key="3">
    <source>
        <dbReference type="ARBA" id="ARBA00022679"/>
    </source>
</evidence>
<dbReference type="FunFam" id="1.20.1050.10:FF:000030">
    <property type="entry name" value="Glutathione S-transferase S1"/>
    <property type="match status" value="1"/>
</dbReference>
<evidence type="ECO:0000256" key="5">
    <source>
        <dbReference type="ARBA" id="ARBA00047960"/>
    </source>
</evidence>
<reference evidence="6 7" key="1">
    <citation type="journal article" date="2011" name="Cell">
        <title>The monarch butterfly genome yields insights into long-distance migration.</title>
        <authorList>
            <person name="Zhan S."/>
            <person name="Merlin C."/>
            <person name="Boore J.L."/>
            <person name="Reppert S.M."/>
        </authorList>
    </citation>
    <scope>NUCLEOTIDE SEQUENCE [LARGE SCALE GENOMIC DNA]</scope>
    <source>
        <strain evidence="6">F-2</strain>
    </source>
</reference>
<dbReference type="CDD" id="cd03192">
    <property type="entry name" value="GST_C_Sigma_like"/>
    <property type="match status" value="1"/>
</dbReference>